<comment type="caution">
    <text evidence="2">The sequence shown here is derived from an EMBL/GenBank/DDBJ whole genome shotgun (WGS) entry which is preliminary data.</text>
</comment>
<protein>
    <submittedName>
        <fullName evidence="2">Uncharacterized protein</fullName>
    </submittedName>
</protein>
<feature type="compositionally biased region" description="Low complexity" evidence="1">
    <location>
        <begin position="142"/>
        <end position="153"/>
    </location>
</feature>
<reference evidence="2" key="1">
    <citation type="journal article" date="2021" name="J Fungi (Basel)">
        <title>Virulence traits and population genomics of the black yeast Aureobasidium melanogenum.</title>
        <authorList>
            <person name="Cernosa A."/>
            <person name="Sun X."/>
            <person name="Gostincar C."/>
            <person name="Fang C."/>
            <person name="Gunde-Cimerman N."/>
            <person name="Song Z."/>
        </authorList>
    </citation>
    <scope>NUCLEOTIDE SEQUENCE</scope>
    <source>
        <strain evidence="2">EXF-9298</strain>
    </source>
</reference>
<dbReference type="Proteomes" id="UP000729357">
    <property type="component" value="Unassembled WGS sequence"/>
</dbReference>
<sequence length="185" mass="19431">VMTEKRFHSAEDEVPVKKMYVPDDSLTAPAEQQQAGSASAATSTQSVQTSSSAAQPTTFKSVETSSTFQPTPFKDVGSFVQDTAAPVTFGSNGSSQSAMAGTSFKSMDTTESKPIASPFASSTESKIAPTESTESKILPTESTDTSATSDASAPVQFKDVTESIQSTTKRPPLNTNNTGTFLSYR</sequence>
<proteinExistence type="predicted"/>
<gene>
    <name evidence="2" type="ORF">KCU98_g9929</name>
</gene>
<dbReference type="AlphaFoldDB" id="A0A9P8FLU5"/>
<organism evidence="2 3">
    <name type="scientific">Aureobasidium melanogenum</name>
    <name type="common">Aureobasidium pullulans var. melanogenum</name>
    <dbReference type="NCBI Taxonomy" id="46634"/>
    <lineage>
        <taxon>Eukaryota</taxon>
        <taxon>Fungi</taxon>
        <taxon>Dikarya</taxon>
        <taxon>Ascomycota</taxon>
        <taxon>Pezizomycotina</taxon>
        <taxon>Dothideomycetes</taxon>
        <taxon>Dothideomycetidae</taxon>
        <taxon>Dothideales</taxon>
        <taxon>Saccotheciaceae</taxon>
        <taxon>Aureobasidium</taxon>
    </lineage>
</organism>
<evidence type="ECO:0000256" key="1">
    <source>
        <dbReference type="SAM" id="MobiDB-lite"/>
    </source>
</evidence>
<feature type="compositionally biased region" description="Basic and acidic residues" evidence="1">
    <location>
        <begin position="1"/>
        <end position="16"/>
    </location>
</feature>
<name>A0A9P8FLU5_AURME</name>
<evidence type="ECO:0000313" key="2">
    <source>
        <dbReference type="EMBL" id="KAG9977646.1"/>
    </source>
</evidence>
<accession>A0A9P8FLU5</accession>
<feature type="non-terminal residue" evidence="2">
    <location>
        <position position="1"/>
    </location>
</feature>
<feature type="compositionally biased region" description="Polar residues" evidence="1">
    <location>
        <begin position="89"/>
        <end position="109"/>
    </location>
</feature>
<feature type="non-terminal residue" evidence="2">
    <location>
        <position position="185"/>
    </location>
</feature>
<feature type="compositionally biased region" description="Low complexity" evidence="1">
    <location>
        <begin position="30"/>
        <end position="58"/>
    </location>
</feature>
<feature type="region of interest" description="Disordered" evidence="1">
    <location>
        <begin position="85"/>
        <end position="185"/>
    </location>
</feature>
<feature type="compositionally biased region" description="Polar residues" evidence="1">
    <location>
        <begin position="162"/>
        <end position="185"/>
    </location>
</feature>
<keyword evidence="3" id="KW-1185">Reference proteome</keyword>
<feature type="region of interest" description="Disordered" evidence="1">
    <location>
        <begin position="1"/>
        <end position="73"/>
    </location>
</feature>
<dbReference type="EMBL" id="JAHFXS010001416">
    <property type="protein sequence ID" value="KAG9977646.1"/>
    <property type="molecule type" value="Genomic_DNA"/>
</dbReference>
<feature type="compositionally biased region" description="Polar residues" evidence="1">
    <location>
        <begin position="59"/>
        <end position="70"/>
    </location>
</feature>
<evidence type="ECO:0000313" key="3">
    <source>
        <dbReference type="Proteomes" id="UP000729357"/>
    </source>
</evidence>
<reference evidence="2" key="2">
    <citation type="submission" date="2021-08" db="EMBL/GenBank/DDBJ databases">
        <authorList>
            <person name="Gostincar C."/>
            <person name="Sun X."/>
            <person name="Song Z."/>
            <person name="Gunde-Cimerman N."/>
        </authorList>
    </citation>
    <scope>NUCLEOTIDE SEQUENCE</scope>
    <source>
        <strain evidence="2">EXF-9298</strain>
    </source>
</reference>